<gene>
    <name evidence="2" type="ORF">G7Y89_g15049</name>
</gene>
<proteinExistence type="predicted"/>
<accession>A0A8H4VQY4</accession>
<keyword evidence="3" id="KW-1185">Reference proteome</keyword>
<dbReference type="Proteomes" id="UP000566819">
    <property type="component" value="Unassembled WGS sequence"/>
</dbReference>
<dbReference type="SUPFAM" id="SSF56300">
    <property type="entry name" value="Metallo-dependent phosphatases"/>
    <property type="match status" value="1"/>
</dbReference>
<protein>
    <recommendedName>
        <fullName evidence="1">Calcineurin-like phosphoesterase domain-containing protein</fullName>
    </recommendedName>
</protein>
<dbReference type="PANTHER" id="PTHR12905">
    <property type="entry name" value="METALLOPHOSPHOESTERASE"/>
    <property type="match status" value="1"/>
</dbReference>
<reference evidence="2 3" key="1">
    <citation type="submission" date="2020-03" db="EMBL/GenBank/DDBJ databases">
        <title>Draft Genome Sequence of Cudoniella acicularis.</title>
        <authorList>
            <person name="Buettner E."/>
            <person name="Kellner H."/>
        </authorList>
    </citation>
    <scope>NUCLEOTIDE SEQUENCE [LARGE SCALE GENOMIC DNA]</scope>
    <source>
        <strain evidence="2 3">DSM 108380</strain>
    </source>
</reference>
<evidence type="ECO:0000313" key="3">
    <source>
        <dbReference type="Proteomes" id="UP000566819"/>
    </source>
</evidence>
<dbReference type="Pfam" id="PF00149">
    <property type="entry name" value="Metallophos"/>
    <property type="match status" value="1"/>
</dbReference>
<dbReference type="GO" id="GO:0016787">
    <property type="term" value="F:hydrolase activity"/>
    <property type="evidence" value="ECO:0007669"/>
    <property type="project" value="InterPro"/>
</dbReference>
<dbReference type="EMBL" id="JAAMPI010002177">
    <property type="protein sequence ID" value="KAF4617100.1"/>
    <property type="molecule type" value="Genomic_DNA"/>
</dbReference>
<dbReference type="OrthoDB" id="630188at2759"/>
<dbReference type="InterPro" id="IPR051693">
    <property type="entry name" value="UPF0046_metallophosphoest"/>
</dbReference>
<evidence type="ECO:0000313" key="2">
    <source>
        <dbReference type="EMBL" id="KAF4617100.1"/>
    </source>
</evidence>
<evidence type="ECO:0000259" key="1">
    <source>
        <dbReference type="Pfam" id="PF00149"/>
    </source>
</evidence>
<organism evidence="2 3">
    <name type="scientific">Cudoniella acicularis</name>
    <dbReference type="NCBI Taxonomy" id="354080"/>
    <lineage>
        <taxon>Eukaryota</taxon>
        <taxon>Fungi</taxon>
        <taxon>Dikarya</taxon>
        <taxon>Ascomycota</taxon>
        <taxon>Pezizomycotina</taxon>
        <taxon>Leotiomycetes</taxon>
        <taxon>Helotiales</taxon>
        <taxon>Tricladiaceae</taxon>
        <taxon>Cudoniella</taxon>
    </lineage>
</organism>
<dbReference type="Gene3D" id="3.60.21.10">
    <property type="match status" value="1"/>
</dbReference>
<feature type="domain" description="Calcineurin-like phosphoesterase" evidence="1">
    <location>
        <begin position="9"/>
        <end position="227"/>
    </location>
</feature>
<comment type="caution">
    <text evidence="2">The sequence shown here is derived from an EMBL/GenBank/DDBJ whole genome shotgun (WGS) entry which is preliminary data.</text>
</comment>
<dbReference type="InterPro" id="IPR004843">
    <property type="entry name" value="Calcineurin-like_PHP"/>
</dbReference>
<dbReference type="AlphaFoldDB" id="A0A8H4VQY4"/>
<sequence>MASYTATTRFMVISDTHDFKFGQAEKVGGKFCQPAPKCDVLLHCGDLTLDGDAESLKDSLRMLGSIKAELKLVIAGNHDMTLDCKYWRGRYPKFPEDHEEAMKVMKEQGATDAGITYLEEGLSSYTLKSGAKFTIYVSPYTPEYCGWAFPYERDQDRFNLAEKVTPGATSIAQTPIPDFPDVDIIMTHGPPKGIFDGTKSGLAGCDNLMRAISRAKPLMHCFGHIHEGYGAELVTWNEGKKLFGADAIQKESVQKNSYPEASKWPIKHGEETLMVNAAINNVNYRPVNSPWLIDLELQTWLS</sequence>
<dbReference type="InterPro" id="IPR029052">
    <property type="entry name" value="Metallo-depent_PP-like"/>
</dbReference>
<dbReference type="CDD" id="cd07379">
    <property type="entry name" value="MPP_239FB"/>
    <property type="match status" value="1"/>
</dbReference>
<name>A0A8H4VQY4_9HELO</name>
<dbReference type="PANTHER" id="PTHR12905:SF0">
    <property type="entry name" value="CALCINEURIN-LIKE PHOSPHOESTERASE DOMAIN-CONTAINING PROTEIN"/>
    <property type="match status" value="1"/>
</dbReference>